<dbReference type="EMBL" id="LXFE01000264">
    <property type="protein sequence ID" value="OLL25968.1"/>
    <property type="molecule type" value="Genomic_DNA"/>
</dbReference>
<dbReference type="OMA" id="CYGACIY"/>
<evidence type="ECO:0000313" key="3">
    <source>
        <dbReference type="Proteomes" id="UP000186594"/>
    </source>
</evidence>
<accession>A0A1U7LTM8</accession>
<protein>
    <submittedName>
        <fullName evidence="2">SAC3 family protein 1</fullName>
    </submittedName>
</protein>
<dbReference type="GO" id="GO:0070390">
    <property type="term" value="C:transcription export complex 2"/>
    <property type="evidence" value="ECO:0007669"/>
    <property type="project" value="TreeGrafter"/>
</dbReference>
<evidence type="ECO:0000313" key="2">
    <source>
        <dbReference type="EMBL" id="OLL25968.1"/>
    </source>
</evidence>
<proteinExistence type="predicted"/>
<comment type="caution">
    <text evidence="2">The sequence shown here is derived from an EMBL/GenBank/DDBJ whole genome shotgun (WGS) entry which is preliminary data.</text>
</comment>
<dbReference type="Pfam" id="PF03399">
    <property type="entry name" value="SAC3_GANP"/>
    <property type="match status" value="1"/>
</dbReference>
<dbReference type="STRING" id="1198029.A0A1U7LTM8"/>
<dbReference type="InterPro" id="IPR005062">
    <property type="entry name" value="SAC3/GANP/THP3_conserved"/>
</dbReference>
<feature type="domain" description="SAC3/GANP/THP3 conserved" evidence="1">
    <location>
        <begin position="72"/>
        <end position="370"/>
    </location>
</feature>
<name>A0A1U7LTM8_NEOID</name>
<reference evidence="2 3" key="1">
    <citation type="submission" date="2016-04" db="EMBL/GenBank/DDBJ databases">
        <title>Evolutionary innovation and constraint leading to complex multicellularity in the Ascomycota.</title>
        <authorList>
            <person name="Cisse O."/>
            <person name="Nguyen A."/>
            <person name="Hewitt D.A."/>
            <person name="Jedd G."/>
            <person name="Stajich J.E."/>
        </authorList>
    </citation>
    <scope>NUCLEOTIDE SEQUENCE [LARGE SCALE GENOMIC DNA]</scope>
    <source>
        <strain evidence="2 3">DAH-3</strain>
    </source>
</reference>
<sequence>MAGITSNGLNTDAAARKQRFKESEAAVRLQQLRKARELERADCIRKGLITDDSNRQTLSQKNVFMVGTCQEMCSEYERYRREEDRFIDRLERDPVSGDVDPKLTVKRFVRPAAGIEPQLPSDVRPPIVLRKTLDYLVDKFTVDQDTLRNTHSFLRDRTRAIRNDFSIQNIKNHVSIECYERISRLHIIALHVLHGSLNFEAEMEVKELKKTLMSLISFYDDLRGEYQSPNEPEFQAYNIAINLQHRDILVKINTLPRNIILSPQVQHVLKLYGFAQRTVRKPEKNVVEVTEACMNSYTRFFKLVRDHQTSYMLSCILEEHFPDIRKGALVAMKKCFLKRYGPYPLVDLARILAFDSPEEALVFCEHFDVNSEVTADQTVGVKLDKVDPWPHNKPAPPRTFSKCLVEVKRGGKQLRELINQPSTSGKTPRQSSIMDTFLLQKKANSSPTPNFVSGSTKHFANRQRSSLDKNYLSVSTASQPAVFASSFSSLKSNIPTPMSSSFQSTPSFAPIFSHVQSIPAFQPNLSTNKQAFSFRAPKPPSSLQIEVIPSPPPSVGSTPTQSPALKQKRDIPVTPLPFQSLLSAQKAAEAHALAEKQKRELIDILSNQIIESFVEECILETTATAIASIFYSNHLRRHVLHRFSTLAHQAKLAAVERKRIQLDRERKRRKFEEAVRDMGVASLTNTRHNNLGIIAGDLSKILLEANEQTTTLWKPIDLQKLFLGTVNAYFEIEKRMGTWKLLVTYLDEEHPIAVWLRSKVGFLEDSQEDCRLYKGDHGNFEVSVSESDTLFALENVGAVVFSCSVDVGDWDIEKDRFHQVIKEVSNSSRFKFSVLVIQWMKNADYRIDISQSLDFASLFASSQSSITNLHVLQIQTVQDTNLTPALEKLVNDISIDPSPWYARQLTLERKRKRMMQSPVLVEKKPRRTNVYSLPAPPPPAPLERQAVKDVIPRGLRRLLDKVEEIGGGV</sequence>
<dbReference type="AlphaFoldDB" id="A0A1U7LTM8"/>
<dbReference type="PANTHER" id="PTHR12436">
    <property type="entry name" value="80 KDA MCM3-ASSOCIATED PROTEIN"/>
    <property type="match status" value="1"/>
</dbReference>
<dbReference type="GO" id="GO:0005737">
    <property type="term" value="C:cytoplasm"/>
    <property type="evidence" value="ECO:0007669"/>
    <property type="project" value="TreeGrafter"/>
</dbReference>
<evidence type="ECO:0000259" key="1">
    <source>
        <dbReference type="Pfam" id="PF03399"/>
    </source>
</evidence>
<keyword evidence="3" id="KW-1185">Reference proteome</keyword>
<dbReference type="PANTHER" id="PTHR12436:SF3">
    <property type="entry name" value="GERMINAL-CENTER ASSOCIATED NUCLEAR PROTEIN"/>
    <property type="match status" value="1"/>
</dbReference>
<dbReference type="Proteomes" id="UP000186594">
    <property type="component" value="Unassembled WGS sequence"/>
</dbReference>
<dbReference type="GO" id="GO:0006406">
    <property type="term" value="P:mRNA export from nucleus"/>
    <property type="evidence" value="ECO:0007669"/>
    <property type="project" value="TreeGrafter"/>
</dbReference>
<organism evidence="2 3">
    <name type="scientific">Neolecta irregularis (strain DAH-3)</name>
    <dbReference type="NCBI Taxonomy" id="1198029"/>
    <lineage>
        <taxon>Eukaryota</taxon>
        <taxon>Fungi</taxon>
        <taxon>Dikarya</taxon>
        <taxon>Ascomycota</taxon>
        <taxon>Taphrinomycotina</taxon>
        <taxon>Neolectales</taxon>
        <taxon>Neolectaceae</taxon>
        <taxon>Neolecta</taxon>
    </lineage>
</organism>
<dbReference type="Gene3D" id="1.25.40.990">
    <property type="match status" value="1"/>
</dbReference>
<dbReference type="OrthoDB" id="264795at2759"/>
<dbReference type="InterPro" id="IPR045107">
    <property type="entry name" value="SAC3/GANP/THP3"/>
</dbReference>
<gene>
    <name evidence="2" type="ORF">NEOLI_002729</name>
</gene>